<dbReference type="AlphaFoldDB" id="A0A5D6V324"/>
<dbReference type="Proteomes" id="UP000322791">
    <property type="component" value="Unassembled WGS sequence"/>
</dbReference>
<dbReference type="PROSITE" id="PS51257">
    <property type="entry name" value="PROKAR_LIPOPROTEIN"/>
    <property type="match status" value="1"/>
</dbReference>
<evidence type="ECO:0000313" key="3">
    <source>
        <dbReference type="EMBL" id="TYZ09219.1"/>
    </source>
</evidence>
<gene>
    <name evidence="3" type="ORF">FY528_10755</name>
</gene>
<keyword evidence="1" id="KW-0732">Signal</keyword>
<accession>A0A5D6V324</accession>
<comment type="caution">
    <text evidence="3">The sequence shown here is derived from an EMBL/GenBank/DDBJ whole genome shotgun (WGS) entry which is preliminary data.</text>
</comment>
<evidence type="ECO:0000259" key="2">
    <source>
        <dbReference type="Pfam" id="PF20606"/>
    </source>
</evidence>
<proteinExistence type="predicted"/>
<feature type="chain" id="PRO_5022954314" description="DUF6799 domain-containing protein" evidence="1">
    <location>
        <begin position="24"/>
        <end position="140"/>
    </location>
</feature>
<evidence type="ECO:0000256" key="1">
    <source>
        <dbReference type="SAM" id="SignalP"/>
    </source>
</evidence>
<organism evidence="3 4">
    <name type="scientific">Hymenobacter lutimineralis</name>
    <dbReference type="NCBI Taxonomy" id="2606448"/>
    <lineage>
        <taxon>Bacteria</taxon>
        <taxon>Pseudomonadati</taxon>
        <taxon>Bacteroidota</taxon>
        <taxon>Cytophagia</taxon>
        <taxon>Cytophagales</taxon>
        <taxon>Hymenobacteraceae</taxon>
        <taxon>Hymenobacter</taxon>
    </lineage>
</organism>
<dbReference type="EMBL" id="VTHL01000010">
    <property type="protein sequence ID" value="TYZ09219.1"/>
    <property type="molecule type" value="Genomic_DNA"/>
</dbReference>
<dbReference type="Pfam" id="PF20606">
    <property type="entry name" value="DUF6799"/>
    <property type="match status" value="1"/>
</dbReference>
<name>A0A5D6V324_9BACT</name>
<protein>
    <recommendedName>
        <fullName evidence="2">DUF6799 domain-containing protein</fullName>
    </recommendedName>
</protein>
<keyword evidence="4" id="KW-1185">Reference proteome</keyword>
<dbReference type="RefSeq" id="WP_149071014.1">
    <property type="nucleotide sequence ID" value="NZ_VTHL01000010.1"/>
</dbReference>
<evidence type="ECO:0000313" key="4">
    <source>
        <dbReference type="Proteomes" id="UP000322791"/>
    </source>
</evidence>
<reference evidence="3 4" key="1">
    <citation type="submission" date="2019-08" db="EMBL/GenBank/DDBJ databases">
        <authorList>
            <person name="Seo M.-J."/>
        </authorList>
    </citation>
    <scope>NUCLEOTIDE SEQUENCE [LARGE SCALE GENOMIC DNA]</scope>
    <source>
        <strain evidence="3 4">KIGAM108</strain>
    </source>
</reference>
<feature type="signal peptide" evidence="1">
    <location>
        <begin position="1"/>
        <end position="23"/>
    </location>
</feature>
<feature type="domain" description="DUF6799" evidence="2">
    <location>
        <begin position="48"/>
        <end position="109"/>
    </location>
</feature>
<dbReference type="InterPro" id="IPR046478">
    <property type="entry name" value="DUF6799"/>
</dbReference>
<sequence>MKRIMLTTTALLLALGCWSSVQAQTKLPPRRTVAPKPKAAAPKGITLKEGYAMKDGKLMVTRNGHTDPVSRTEQLVNGTTIKADGTVIMRDSTRVMMKEGDIMSLSGRLTTVAMKAEQDSLMNVVKENTKVKLKSKRKGR</sequence>